<evidence type="ECO:0000256" key="1">
    <source>
        <dbReference type="SAM" id="MobiDB-lite"/>
    </source>
</evidence>
<accession>A0A165NJB8</accession>
<dbReference type="OrthoDB" id="2972822at2"/>
<organism evidence="3 4">
    <name type="scientific">Fictibacillus phosphorivorans</name>
    <dbReference type="NCBI Taxonomy" id="1221500"/>
    <lineage>
        <taxon>Bacteria</taxon>
        <taxon>Bacillati</taxon>
        <taxon>Bacillota</taxon>
        <taxon>Bacilli</taxon>
        <taxon>Bacillales</taxon>
        <taxon>Fictibacillaceae</taxon>
        <taxon>Fictibacillus</taxon>
    </lineage>
</organism>
<evidence type="ECO:0000313" key="4">
    <source>
        <dbReference type="Proteomes" id="UP000076567"/>
    </source>
</evidence>
<keyword evidence="4" id="KW-1185">Reference proteome</keyword>
<feature type="region of interest" description="Disordered" evidence="1">
    <location>
        <begin position="1"/>
        <end position="49"/>
    </location>
</feature>
<dbReference type="Proteomes" id="UP000076567">
    <property type="component" value="Unassembled WGS sequence"/>
</dbReference>
<gene>
    <name evidence="3" type="ORF">AWM68_07870</name>
</gene>
<dbReference type="EMBL" id="LRFC01000023">
    <property type="protein sequence ID" value="KZE66277.1"/>
    <property type="molecule type" value="Genomic_DNA"/>
</dbReference>
<reference evidence="4" key="1">
    <citation type="submission" date="2016-01" db="EMBL/GenBank/DDBJ databases">
        <title>Draft genome of Chromobacterium sp. F49.</title>
        <authorList>
            <person name="Hong K.W."/>
        </authorList>
    </citation>
    <scope>NUCLEOTIDE SEQUENCE [LARGE SCALE GENOMIC DNA]</scope>
    <source>
        <strain evidence="4">P7IIIA</strain>
    </source>
</reference>
<keyword evidence="2" id="KW-0812">Transmembrane</keyword>
<protein>
    <submittedName>
        <fullName evidence="3">Uncharacterized protein</fullName>
    </submittedName>
</protein>
<evidence type="ECO:0000256" key="2">
    <source>
        <dbReference type="SAM" id="Phobius"/>
    </source>
</evidence>
<keyword evidence="2" id="KW-1133">Transmembrane helix</keyword>
<dbReference type="RefSeq" id="WP_066241942.1">
    <property type="nucleotide sequence ID" value="NZ_LRFC01000023.1"/>
</dbReference>
<sequence length="102" mass="11805">MTKDQAENLRGKVEKSQLAGKQNTEPLPSRSEVHGKRRESLKNQKGAKREKRKTIFWTTRLLLGAFILLIGITLTYKLWSKDIYIPVHSEDKKGIEEVEIEQ</sequence>
<comment type="caution">
    <text evidence="3">The sequence shown here is derived from an EMBL/GenBank/DDBJ whole genome shotgun (WGS) entry which is preliminary data.</text>
</comment>
<evidence type="ECO:0000313" key="3">
    <source>
        <dbReference type="EMBL" id="KZE66277.1"/>
    </source>
</evidence>
<feature type="compositionally biased region" description="Basic and acidic residues" evidence="1">
    <location>
        <begin position="31"/>
        <end position="42"/>
    </location>
</feature>
<feature type="compositionally biased region" description="Basic and acidic residues" evidence="1">
    <location>
        <begin position="1"/>
        <end position="15"/>
    </location>
</feature>
<proteinExistence type="predicted"/>
<keyword evidence="2" id="KW-0472">Membrane</keyword>
<dbReference type="AlphaFoldDB" id="A0A165NJB8"/>
<feature type="transmembrane region" description="Helical" evidence="2">
    <location>
        <begin position="55"/>
        <end position="76"/>
    </location>
</feature>
<name>A0A165NJB8_9BACL</name>